<organism evidence="10 11">
    <name type="scientific">Pseudolabrys taiwanensis</name>
    <dbReference type="NCBI Taxonomy" id="331696"/>
    <lineage>
        <taxon>Bacteria</taxon>
        <taxon>Pseudomonadati</taxon>
        <taxon>Pseudomonadota</taxon>
        <taxon>Alphaproteobacteria</taxon>
        <taxon>Hyphomicrobiales</taxon>
        <taxon>Xanthobacteraceae</taxon>
        <taxon>Pseudolabrys</taxon>
    </lineage>
</organism>
<dbReference type="Pfam" id="PF13432">
    <property type="entry name" value="TPR_16"/>
    <property type="match status" value="1"/>
</dbReference>
<evidence type="ECO:0000256" key="3">
    <source>
        <dbReference type="ARBA" id="ARBA00011970"/>
    </source>
</evidence>
<evidence type="ECO:0000259" key="9">
    <source>
        <dbReference type="Pfam" id="PF13844"/>
    </source>
</evidence>
<feature type="domain" description="O-GlcNAc transferase C-terminal" evidence="9">
    <location>
        <begin position="319"/>
        <end position="474"/>
    </location>
</feature>
<accession>A0A346A3M2</accession>
<protein>
    <recommendedName>
        <fullName evidence="3">protein O-GlcNAc transferase</fullName>
        <ecNumber evidence="3">2.4.1.255</ecNumber>
    </recommendedName>
</protein>
<dbReference type="PANTHER" id="PTHR44366">
    <property type="entry name" value="UDP-N-ACETYLGLUCOSAMINE--PEPTIDE N-ACETYLGLUCOSAMINYLTRANSFERASE 110 KDA SUBUNIT"/>
    <property type="match status" value="1"/>
</dbReference>
<dbReference type="InterPro" id="IPR011990">
    <property type="entry name" value="TPR-like_helical_dom_sf"/>
</dbReference>
<evidence type="ECO:0000256" key="1">
    <source>
        <dbReference type="ARBA" id="ARBA00004922"/>
    </source>
</evidence>
<name>A0A346A3M2_9HYPH</name>
<dbReference type="GO" id="GO:0097363">
    <property type="term" value="F:protein O-acetylglucosaminyltransferase activity"/>
    <property type="evidence" value="ECO:0007669"/>
    <property type="project" value="UniProtKB-EC"/>
</dbReference>
<dbReference type="SUPFAM" id="SSF53756">
    <property type="entry name" value="UDP-Glycosyltransferase/glycogen phosphorylase"/>
    <property type="match status" value="1"/>
</dbReference>
<evidence type="ECO:0000313" key="10">
    <source>
        <dbReference type="EMBL" id="AXK83769.1"/>
    </source>
</evidence>
<comment type="pathway">
    <text evidence="1">Protein modification; protein glycosylation.</text>
</comment>
<dbReference type="InterPro" id="IPR019734">
    <property type="entry name" value="TPR_rpt"/>
</dbReference>
<sequence length="699" mass="77488">MSMAASDLLRQGLVSLQTGNLADAERQFQKLLRLEPRSIPGLNLYSVVLSQLGRFEEAEIYLRKVINLAPPSDASLYNYATILKALGRPSEAIEHFTHALALNPGAADILINRAATLTELRRFEDALIDCDKALSMAPGHPGALHNKGNALAKLGRLSHALDAFEDALKAAPRAHETLTSYAMTLVALKRSAEALACCDRALALMPDYAEALAVRADILSENKHYEEALRDYEIAFRSRPKLRSLAGHRLHTKMLVCDWSQLDQNAAAVIAQIRNGSTTCTPFVCASLATSSDDQLQCVHAWQADDPVFKPVWNGERYRHDRIRLAYLSSDFHEHPVAYLTAGVFEHHDLNLFETTAISFGPNSNSPMQRRLKRSFEHFIDARDKSDAEAAELLHKLEIDIAVDLNGLTSGARPHVLKRRPAPILVNYLGYPGTCGPSHDYILADHTVIPEQQFGAYSEEVVWLPDSYLPTDNKRPIAAYPHTRSECGLPDSAFVFCCFNNTFKITPNVFDIWMRLLRTIDNSVLWLGGVNGIAANNLRTEAERRGISSSRLIFADRVQQIAHHLARQRMADLFLDTWPYNAHTTAADALWSGLPVLTCIGNTFPGRVATSLLHAVGLPELVTTSPADYEALALKLALNPAMLADLRTKLKANRDTTALFDTARFTRNIEAAYLEMMRRLRAGLPPAAFSVPSSEQLCR</sequence>
<feature type="repeat" description="TPR" evidence="8">
    <location>
        <begin position="5"/>
        <end position="38"/>
    </location>
</feature>
<feature type="domain" description="O-GlcNAc transferase C-terminal" evidence="9">
    <location>
        <begin position="482"/>
        <end position="668"/>
    </location>
</feature>
<dbReference type="Proteomes" id="UP000254889">
    <property type="component" value="Chromosome"/>
</dbReference>
<keyword evidence="4" id="KW-0328">Glycosyltransferase</keyword>
<dbReference type="AlphaFoldDB" id="A0A346A3M2"/>
<proteinExistence type="inferred from homology"/>
<dbReference type="EMBL" id="CP031417">
    <property type="protein sequence ID" value="AXK83769.1"/>
    <property type="molecule type" value="Genomic_DNA"/>
</dbReference>
<comment type="similarity">
    <text evidence="2">Belongs to the glycosyltransferase 41 family. O-GlcNAc transferase subfamily.</text>
</comment>
<dbReference type="SMART" id="SM00028">
    <property type="entry name" value="TPR"/>
    <property type="match status" value="7"/>
</dbReference>
<dbReference type="InterPro" id="IPR013105">
    <property type="entry name" value="TPR_2"/>
</dbReference>
<dbReference type="Pfam" id="PF13424">
    <property type="entry name" value="TPR_12"/>
    <property type="match status" value="1"/>
</dbReference>
<evidence type="ECO:0000313" key="11">
    <source>
        <dbReference type="Proteomes" id="UP000254889"/>
    </source>
</evidence>
<feature type="repeat" description="TPR" evidence="8">
    <location>
        <begin position="73"/>
        <end position="106"/>
    </location>
</feature>
<dbReference type="GO" id="GO:0006493">
    <property type="term" value="P:protein O-linked glycosylation"/>
    <property type="evidence" value="ECO:0007669"/>
    <property type="project" value="InterPro"/>
</dbReference>
<evidence type="ECO:0000256" key="7">
    <source>
        <dbReference type="ARBA" id="ARBA00022803"/>
    </source>
</evidence>
<dbReference type="EC" id="2.4.1.255" evidence="3"/>
<dbReference type="PANTHER" id="PTHR44366:SF1">
    <property type="entry name" value="UDP-N-ACETYLGLUCOSAMINE--PEPTIDE N-ACETYLGLUCOSAMINYLTRANSFERASE 110 KDA SUBUNIT"/>
    <property type="match status" value="1"/>
</dbReference>
<dbReference type="Gene3D" id="1.25.40.10">
    <property type="entry name" value="Tetratricopeptide repeat domain"/>
    <property type="match status" value="3"/>
</dbReference>
<dbReference type="InterPro" id="IPR037919">
    <property type="entry name" value="OGT"/>
</dbReference>
<dbReference type="KEGG" id="ptaw:DW352_26500"/>
<evidence type="ECO:0000256" key="6">
    <source>
        <dbReference type="ARBA" id="ARBA00022737"/>
    </source>
</evidence>
<feature type="repeat" description="TPR" evidence="8">
    <location>
        <begin position="141"/>
        <end position="174"/>
    </location>
</feature>
<reference evidence="10 11" key="1">
    <citation type="submission" date="2018-07" db="EMBL/GenBank/DDBJ databases">
        <authorList>
            <person name="Quirk P.G."/>
            <person name="Krulwich T.A."/>
        </authorList>
    </citation>
    <scope>NUCLEOTIDE SEQUENCE [LARGE SCALE GENOMIC DNA]</scope>
    <source>
        <strain evidence="10 11">CC-BB4</strain>
    </source>
</reference>
<dbReference type="PROSITE" id="PS50005">
    <property type="entry name" value="TPR"/>
    <property type="match status" value="3"/>
</dbReference>
<dbReference type="Gene3D" id="3.40.50.2000">
    <property type="entry name" value="Glycogen Phosphorylase B"/>
    <property type="match status" value="1"/>
</dbReference>
<evidence type="ECO:0000256" key="2">
    <source>
        <dbReference type="ARBA" id="ARBA00005386"/>
    </source>
</evidence>
<dbReference type="Gene3D" id="3.40.50.11380">
    <property type="match status" value="1"/>
</dbReference>
<keyword evidence="11" id="KW-1185">Reference proteome</keyword>
<keyword evidence="5" id="KW-0808">Transferase</keyword>
<evidence type="ECO:0000256" key="8">
    <source>
        <dbReference type="PROSITE-ProRule" id="PRU00339"/>
    </source>
</evidence>
<gene>
    <name evidence="10" type="ORF">DW352_26500</name>
</gene>
<keyword evidence="7 8" id="KW-0802">TPR repeat</keyword>
<dbReference type="SUPFAM" id="SSF48452">
    <property type="entry name" value="TPR-like"/>
    <property type="match status" value="1"/>
</dbReference>
<evidence type="ECO:0000256" key="4">
    <source>
        <dbReference type="ARBA" id="ARBA00022676"/>
    </source>
</evidence>
<evidence type="ECO:0000256" key="5">
    <source>
        <dbReference type="ARBA" id="ARBA00022679"/>
    </source>
</evidence>
<dbReference type="OrthoDB" id="146908at2"/>
<dbReference type="Pfam" id="PF13844">
    <property type="entry name" value="Glyco_transf_41"/>
    <property type="match status" value="2"/>
</dbReference>
<dbReference type="InterPro" id="IPR029489">
    <property type="entry name" value="OGT/SEC/SPY_C"/>
</dbReference>
<dbReference type="Pfam" id="PF07719">
    <property type="entry name" value="TPR_2"/>
    <property type="match status" value="1"/>
</dbReference>
<keyword evidence="6" id="KW-0677">Repeat</keyword>